<accession>D4IQU5</accession>
<gene>
    <name evidence="1" type="ORF">AL1_32620</name>
</gene>
<keyword evidence="2" id="KW-1185">Reference proteome</keyword>
<dbReference type="STRING" id="717959.AL1_32620"/>
<dbReference type="AlphaFoldDB" id="D4IQU5"/>
<reference evidence="1 2" key="1">
    <citation type="submission" date="2010-03" db="EMBL/GenBank/DDBJ databases">
        <title>The genome sequence of Alistipes shahii WAL 8301.</title>
        <authorList>
            <consortium name="metaHIT consortium -- http://www.metahit.eu/"/>
            <person name="Pajon A."/>
            <person name="Turner K."/>
            <person name="Parkhill J."/>
        </authorList>
    </citation>
    <scope>NUCLEOTIDE SEQUENCE [LARGE SCALE GENOMIC DNA]</scope>
    <source>
        <strain evidence="1 2">WAL 8301</strain>
    </source>
</reference>
<reference evidence="1 2" key="2">
    <citation type="submission" date="2010-03" db="EMBL/GenBank/DDBJ databases">
        <authorList>
            <person name="Pajon A."/>
        </authorList>
    </citation>
    <scope>NUCLEOTIDE SEQUENCE [LARGE SCALE GENOMIC DNA]</scope>
    <source>
        <strain evidence="1 2">WAL 8301</strain>
    </source>
</reference>
<evidence type="ECO:0000313" key="1">
    <source>
        <dbReference type="EMBL" id="CBK65307.1"/>
    </source>
</evidence>
<organism evidence="1 2">
    <name type="scientific">Alistipes shahii WAL 8301</name>
    <dbReference type="NCBI Taxonomy" id="717959"/>
    <lineage>
        <taxon>Bacteria</taxon>
        <taxon>Pseudomonadati</taxon>
        <taxon>Bacteroidota</taxon>
        <taxon>Bacteroidia</taxon>
        <taxon>Bacteroidales</taxon>
        <taxon>Rikenellaceae</taxon>
        <taxon>Alistipes</taxon>
    </lineage>
</organism>
<dbReference type="PATRIC" id="fig|717959.3.peg.1811"/>
<dbReference type="RefSeq" id="WP_015548095.1">
    <property type="nucleotide sequence ID" value="NC_021030.1"/>
</dbReference>
<dbReference type="KEGG" id="ash:AL1_32620"/>
<dbReference type="GeneID" id="92757179"/>
<name>D4IQU5_9BACT</name>
<dbReference type="EMBL" id="FP929032">
    <property type="protein sequence ID" value="CBK65307.1"/>
    <property type="molecule type" value="Genomic_DNA"/>
</dbReference>
<proteinExistence type="predicted"/>
<dbReference type="Proteomes" id="UP000008794">
    <property type="component" value="Chromosome"/>
</dbReference>
<protein>
    <submittedName>
        <fullName evidence="1">Uncharacterized protein</fullName>
    </submittedName>
</protein>
<dbReference type="HOGENOM" id="CLU_1923120_0_0_10"/>
<sequence length="131" mass="15097">MSPHNTREEFRRLLKTENIDAIFRINPIGRIYGVTFIDHNAGIVANGSVLGKEFSANVFNDLYPAPKEECQVAEQRYPERKLDPQSHTTNPLTEAADTLLDLADTKAYEEQQRIIQRRKNENRINNILFIV</sequence>
<evidence type="ECO:0000313" key="2">
    <source>
        <dbReference type="Proteomes" id="UP000008794"/>
    </source>
</evidence>